<dbReference type="Pfam" id="PF00271">
    <property type="entry name" value="Helicase_C"/>
    <property type="match status" value="1"/>
</dbReference>
<feature type="domain" description="Helicase ATP-binding" evidence="3">
    <location>
        <begin position="69"/>
        <end position="233"/>
    </location>
</feature>
<dbReference type="GO" id="GO:0000403">
    <property type="term" value="F:Y-form DNA binding"/>
    <property type="evidence" value="ECO:0007669"/>
    <property type="project" value="TreeGrafter"/>
</dbReference>
<feature type="region of interest" description="Disordered" evidence="2">
    <location>
        <begin position="432"/>
        <end position="465"/>
    </location>
</feature>
<dbReference type="InterPro" id="IPR001650">
    <property type="entry name" value="Helicase_C-like"/>
</dbReference>
<dbReference type="GO" id="GO:0061749">
    <property type="term" value="F:forked DNA-dependent helicase activity"/>
    <property type="evidence" value="ECO:0007669"/>
    <property type="project" value="TreeGrafter"/>
</dbReference>
<dbReference type="GeneID" id="36554737"/>
<dbReference type="Gene3D" id="3.40.50.300">
    <property type="entry name" value="P-loop containing nucleotide triphosphate hydrolases"/>
    <property type="match status" value="2"/>
</dbReference>
<dbReference type="GO" id="GO:0070125">
    <property type="term" value="P:mitochondrial translational elongation"/>
    <property type="evidence" value="ECO:0007669"/>
    <property type="project" value="TreeGrafter"/>
</dbReference>
<dbReference type="RefSeq" id="XP_024701367.1">
    <property type="nucleotide sequence ID" value="XM_024847038.1"/>
</dbReference>
<dbReference type="InterPro" id="IPR006935">
    <property type="entry name" value="Helicase/UvrB_N"/>
</dbReference>
<dbReference type="CDD" id="cd18032">
    <property type="entry name" value="DEXHc_RE_I_III_res"/>
    <property type="match status" value="1"/>
</dbReference>
<evidence type="ECO:0000313" key="6">
    <source>
        <dbReference type="Proteomes" id="UP000234275"/>
    </source>
</evidence>
<feature type="compositionally biased region" description="Acidic residues" evidence="2">
    <location>
        <begin position="446"/>
        <end position="457"/>
    </location>
</feature>
<organism evidence="5 6">
    <name type="scientific">Aspergillus steynii IBT 23096</name>
    <dbReference type="NCBI Taxonomy" id="1392250"/>
    <lineage>
        <taxon>Eukaryota</taxon>
        <taxon>Fungi</taxon>
        <taxon>Dikarya</taxon>
        <taxon>Ascomycota</taxon>
        <taxon>Pezizomycotina</taxon>
        <taxon>Eurotiomycetes</taxon>
        <taxon>Eurotiomycetidae</taxon>
        <taxon>Eurotiales</taxon>
        <taxon>Aspergillaceae</taxon>
        <taxon>Aspergillus</taxon>
        <taxon>Aspergillus subgen. Circumdati</taxon>
    </lineage>
</organism>
<evidence type="ECO:0000256" key="1">
    <source>
        <dbReference type="ARBA" id="ARBA00022806"/>
    </source>
</evidence>
<dbReference type="Pfam" id="PF04851">
    <property type="entry name" value="ResIII"/>
    <property type="match status" value="1"/>
</dbReference>
<dbReference type="InterPro" id="IPR027417">
    <property type="entry name" value="P-loop_NTPase"/>
</dbReference>
<accession>A0A2I2FZK4</accession>
<dbReference type="PROSITE" id="PS51194">
    <property type="entry name" value="HELICASE_CTER"/>
    <property type="match status" value="1"/>
</dbReference>
<dbReference type="SMART" id="SM00490">
    <property type="entry name" value="HELICc"/>
    <property type="match status" value="1"/>
</dbReference>
<dbReference type="GO" id="GO:0016787">
    <property type="term" value="F:hydrolase activity"/>
    <property type="evidence" value="ECO:0007669"/>
    <property type="project" value="UniProtKB-KW"/>
</dbReference>
<dbReference type="GO" id="GO:0036121">
    <property type="term" value="F:double-stranded DNA helicase activity"/>
    <property type="evidence" value="ECO:0007669"/>
    <property type="project" value="TreeGrafter"/>
</dbReference>
<dbReference type="PANTHER" id="PTHR47396">
    <property type="entry name" value="TYPE I RESTRICTION ENZYME ECOKI R PROTEIN"/>
    <property type="match status" value="1"/>
</dbReference>
<dbReference type="STRING" id="1392250.A0A2I2FZK4"/>
<evidence type="ECO:0000259" key="3">
    <source>
        <dbReference type="PROSITE" id="PS51192"/>
    </source>
</evidence>
<reference evidence="5 6" key="1">
    <citation type="submission" date="2016-12" db="EMBL/GenBank/DDBJ databases">
        <title>The genomes of Aspergillus section Nigri reveals drivers in fungal speciation.</title>
        <authorList>
            <consortium name="DOE Joint Genome Institute"/>
            <person name="Vesth T.C."/>
            <person name="Nybo J."/>
            <person name="Theobald S."/>
            <person name="Brandl J."/>
            <person name="Frisvad J.C."/>
            <person name="Nielsen K.F."/>
            <person name="Lyhne E.K."/>
            <person name="Kogle M.E."/>
            <person name="Kuo A."/>
            <person name="Riley R."/>
            <person name="Clum A."/>
            <person name="Nolan M."/>
            <person name="Lipzen A."/>
            <person name="Salamov A."/>
            <person name="Henrissat B."/>
            <person name="Wiebenga A."/>
            <person name="De Vries R.P."/>
            <person name="Grigoriev I.V."/>
            <person name="Mortensen U.H."/>
            <person name="Andersen M.R."/>
            <person name="Baker S.E."/>
        </authorList>
    </citation>
    <scope>NUCLEOTIDE SEQUENCE [LARGE SCALE GENOMIC DNA]</scope>
    <source>
        <strain evidence="5 6">IBT 23096</strain>
    </source>
</reference>
<dbReference type="CDD" id="cd18799">
    <property type="entry name" value="SF2_C_EcoAI-like"/>
    <property type="match status" value="1"/>
</dbReference>
<dbReference type="GO" id="GO:0005524">
    <property type="term" value="F:ATP binding"/>
    <property type="evidence" value="ECO:0007669"/>
    <property type="project" value="InterPro"/>
</dbReference>
<dbReference type="OrthoDB" id="16911at2759"/>
<dbReference type="PROSITE" id="PS51192">
    <property type="entry name" value="HELICASE_ATP_BIND_1"/>
    <property type="match status" value="1"/>
</dbReference>
<evidence type="ECO:0000313" key="5">
    <source>
        <dbReference type="EMBL" id="PLB46065.1"/>
    </source>
</evidence>
<keyword evidence="1" id="KW-0347">Helicase</keyword>
<keyword evidence="1" id="KW-0547">Nucleotide-binding</keyword>
<dbReference type="GO" id="GO:0032042">
    <property type="term" value="P:mitochondrial DNA metabolic process"/>
    <property type="evidence" value="ECO:0007669"/>
    <property type="project" value="TreeGrafter"/>
</dbReference>
<dbReference type="PANTHER" id="PTHR47396:SF1">
    <property type="entry name" value="ATP-DEPENDENT HELICASE IRC3-RELATED"/>
    <property type="match status" value="1"/>
</dbReference>
<dbReference type="InterPro" id="IPR050742">
    <property type="entry name" value="Helicase_Restrict-Modif_Enz"/>
</dbReference>
<protein>
    <submittedName>
        <fullName evidence="5">P-loop containing nucleoside triphosphate hydrolase protein</fullName>
    </submittedName>
</protein>
<name>A0A2I2FZK4_9EURO</name>
<dbReference type="Proteomes" id="UP000234275">
    <property type="component" value="Unassembled WGS sequence"/>
</dbReference>
<dbReference type="GO" id="GO:0005759">
    <property type="term" value="C:mitochondrial matrix"/>
    <property type="evidence" value="ECO:0007669"/>
    <property type="project" value="TreeGrafter"/>
</dbReference>
<keyword evidence="1" id="KW-0067">ATP-binding</keyword>
<dbReference type="InterPro" id="IPR014001">
    <property type="entry name" value="Helicase_ATP-bd"/>
</dbReference>
<keyword evidence="5" id="KW-0378">Hydrolase</keyword>
<dbReference type="SMART" id="SM00487">
    <property type="entry name" value="DEXDc"/>
    <property type="match status" value="1"/>
</dbReference>
<proteinExistence type="predicted"/>
<evidence type="ECO:0000256" key="2">
    <source>
        <dbReference type="SAM" id="MobiDB-lite"/>
    </source>
</evidence>
<dbReference type="SUPFAM" id="SSF52540">
    <property type="entry name" value="P-loop containing nucleoside triphosphate hydrolases"/>
    <property type="match status" value="1"/>
</dbReference>
<dbReference type="EMBL" id="MSFO01000007">
    <property type="protein sequence ID" value="PLB46065.1"/>
    <property type="molecule type" value="Genomic_DNA"/>
</dbReference>
<keyword evidence="6" id="KW-1185">Reference proteome</keyword>
<gene>
    <name evidence="5" type="ORF">P170DRAFT_414904</name>
</gene>
<dbReference type="AlphaFoldDB" id="A0A2I2FZK4"/>
<sequence>MERLCRSLGLIPISRLLFRPRAPVRPRLVAHTLPKQYVRLKSTATSPAPPDDAIVLRDYQEECIQSVLTHVEQGHRRLGVSLATGSGKTVIFTQLIGRIPPRGKNRDRTLILVHRRELVEQAYRHCRLAYGPDKRIEIEMGNEQAGGDADITVASVRSLASRDRIHKFDPSFFKLLLVDEAHHIVAPSYRTVLDYFGLNQTSPDSPVLVGVSATLSRFDGLKLGSAIDHIVYHKDYMDMIDDKWLANAVFTTVQSQANLSSVRKDNFGDFAVGSLSKAVNTDVTNSITVRAWLANAQDRKSTLVFCVDIEHARRLTEAFREIGVDARYITGKTDKKVRDQQLENFRNREFPVLLNCGLFTEGTDIPNVDCVLLARPTRSRNLLIQMIGRGLRLYPDKKDCHIIDMVSTLDTGVISTPTLFGLHPDEVLNKESSNDLKSRAAPPPTEPEETPEPDPDSDQSNPGDDFTLAFTKYDTVYDLILDMKHERHIRSISPYSWVRVGQDRYIISDQLGWVAIEKKDSAAEHGFPDPPWKIHHVARFETPETEKKLFTRPRFVAEAEDFETAVHAADTFVASVFPERRISNSQAWRRFPATKVQIDLLNRVPLVKKKFKPTAQITKGQAADMITKIRFGGIKRFETARDARLKQAKKEADKKAQTAKLLDRATVRVGPVPR</sequence>
<dbReference type="VEuPathDB" id="FungiDB:P170DRAFT_414904"/>
<feature type="domain" description="Helicase C-terminal" evidence="4">
    <location>
        <begin position="288"/>
        <end position="444"/>
    </location>
</feature>
<evidence type="ECO:0000259" key="4">
    <source>
        <dbReference type="PROSITE" id="PS51194"/>
    </source>
</evidence>
<comment type="caution">
    <text evidence="5">The sequence shown here is derived from an EMBL/GenBank/DDBJ whole genome shotgun (WGS) entry which is preliminary data.</text>
</comment>